<feature type="transmembrane region" description="Helical" evidence="7">
    <location>
        <begin position="62"/>
        <end position="82"/>
    </location>
</feature>
<evidence type="ECO:0000256" key="3">
    <source>
        <dbReference type="ARBA" id="ARBA00022475"/>
    </source>
</evidence>
<comment type="subcellular location">
    <subcellularLocation>
        <location evidence="1 7">Cell membrane</location>
        <topology evidence="1 7">Multi-pass membrane protein</topology>
    </subcellularLocation>
</comment>
<feature type="transmembrane region" description="Helical" evidence="7">
    <location>
        <begin position="222"/>
        <end position="249"/>
    </location>
</feature>
<dbReference type="PANTHER" id="PTHR30161">
    <property type="entry name" value="FLAGELLAR EXPORT PROTEIN, MEMBRANE FLHA SUBUNIT-RELATED"/>
    <property type="match status" value="1"/>
</dbReference>
<reference evidence="8" key="2">
    <citation type="submission" date="2021-04" db="EMBL/GenBank/DDBJ databases">
        <authorList>
            <person name="Gilroy R."/>
        </authorList>
    </citation>
    <scope>NUCLEOTIDE SEQUENCE</scope>
    <source>
        <strain evidence="8">CHK33-7979</strain>
    </source>
</reference>
<accession>A0A9D1Z4D0</accession>
<evidence type="ECO:0000313" key="9">
    <source>
        <dbReference type="Proteomes" id="UP000886824"/>
    </source>
</evidence>
<feature type="transmembrane region" description="Helical" evidence="7">
    <location>
        <begin position="190"/>
        <end position="210"/>
    </location>
</feature>
<dbReference type="InterPro" id="IPR042196">
    <property type="entry name" value="FHIPEP_4"/>
</dbReference>
<proteinExistence type="inferred from homology"/>
<comment type="caution">
    <text evidence="8">The sequence shown here is derived from an EMBL/GenBank/DDBJ whole genome shotgun (WGS) entry which is preliminary data.</text>
</comment>
<dbReference type="Gene3D" id="3.40.50.12790">
    <property type="entry name" value="FHIPEP family, domain 4"/>
    <property type="match status" value="1"/>
</dbReference>
<feature type="transmembrane region" description="Helical" evidence="7">
    <location>
        <begin position="7"/>
        <end position="25"/>
    </location>
</feature>
<keyword evidence="8" id="KW-0969">Cilium</keyword>
<evidence type="ECO:0000313" key="8">
    <source>
        <dbReference type="EMBL" id="HIY73743.1"/>
    </source>
</evidence>
<dbReference type="GO" id="GO:0009306">
    <property type="term" value="P:protein secretion"/>
    <property type="evidence" value="ECO:0007669"/>
    <property type="project" value="InterPro"/>
</dbReference>
<dbReference type="GO" id="GO:0044780">
    <property type="term" value="P:bacterial-type flagellum assembly"/>
    <property type="evidence" value="ECO:0007669"/>
    <property type="project" value="InterPro"/>
</dbReference>
<name>A0A9D1Z4D0_9FIRM</name>
<keyword evidence="8" id="KW-0966">Cell projection</keyword>
<feature type="transmembrane region" description="Helical" evidence="7">
    <location>
        <begin position="270"/>
        <end position="286"/>
    </location>
</feature>
<keyword evidence="4 7" id="KW-0812">Transmembrane</keyword>
<dbReference type="Gene3D" id="3.40.30.60">
    <property type="entry name" value="FHIPEP family, domain 1"/>
    <property type="match status" value="1"/>
</dbReference>
<dbReference type="Pfam" id="PF00771">
    <property type="entry name" value="FHIPEP"/>
    <property type="match status" value="1"/>
</dbReference>
<dbReference type="PANTHER" id="PTHR30161:SF1">
    <property type="entry name" value="FLAGELLAR BIOSYNTHESIS PROTEIN FLHA-RELATED"/>
    <property type="match status" value="1"/>
</dbReference>
<dbReference type="InterPro" id="IPR042193">
    <property type="entry name" value="FHIPEP_3"/>
</dbReference>
<keyword evidence="7" id="KW-0813">Transport</keyword>
<dbReference type="GO" id="GO:0005886">
    <property type="term" value="C:plasma membrane"/>
    <property type="evidence" value="ECO:0007669"/>
    <property type="project" value="UniProtKB-SubCell"/>
</dbReference>
<sequence>MRRIFNNAISLMVVVIVLFLVIPLPTFMLDILIVVNISLSIMILMITMSISEALEFSIFPSLLLITTLFRLGLNVSSTRLILSNGGNAGVVIQSFGQLITQGNIVIGVLIFLIIVLVQFIVITKGAERVSEVAARFTLDAMPGKQMAIDADLSSGLINEKEARLRRYKIQKEADFYGAMDGATKIVKGDAVMSLIITVINFVAGLIIGIVQGGGDLTTVLSVYSIATIGDGLVSQLPALMISTATGMIVTRSVSDGSLNTDVIRQFTAQPKAILSTGIILILLALVPGSPTLPLMAVGAALSVGGYLGNQRMQKEAAGEEQAAAESAAPPPEVSAPSEAEYYKDINNVYSLLTVEPVEMEFGYSLIPLVDENSGGKLINRIVIFRRQYAQDMGFVIPSIRLHDGASLGTNQYVIRIRGEEVASGEILVDYYLALEPSSPAGEIDGIETVEPAYGIPSRWILPENKEMAEIYGYTVISPLTVMLTHLSETIKKHAYELLNRSETMMLVENLKKTEPDLVADAIPNVVTYANLEKILRNLLKEGIPIKDLSTILETIVDAGSTTRDVDLITEQVRGALSRTITRKFCENGQLRVVTLDASLETKILSALTKNDHGVYLALSPDIMQQIIAQLGELRKKFNELSQTPIVLTSQVIRVYVSRMIAQFYPDIYVLSFNEITSNVQIQAIGNITLQPQEQHV</sequence>
<evidence type="ECO:0000256" key="1">
    <source>
        <dbReference type="ARBA" id="ARBA00004651"/>
    </source>
</evidence>
<evidence type="ECO:0000256" key="7">
    <source>
        <dbReference type="RuleBase" id="RU364093"/>
    </source>
</evidence>
<keyword evidence="8" id="KW-0282">Flagellum</keyword>
<evidence type="ECO:0000256" key="6">
    <source>
        <dbReference type="ARBA" id="ARBA00023136"/>
    </source>
</evidence>
<dbReference type="PIRSF" id="PIRSF005419">
    <property type="entry name" value="FlhA"/>
    <property type="match status" value="1"/>
</dbReference>
<dbReference type="InterPro" id="IPR042194">
    <property type="entry name" value="FHIPEP_1"/>
</dbReference>
<dbReference type="EMBL" id="DXCX01000075">
    <property type="protein sequence ID" value="HIY73743.1"/>
    <property type="molecule type" value="Genomic_DNA"/>
</dbReference>
<keyword evidence="7" id="KW-1006">Bacterial flagellum protein export</keyword>
<comment type="function">
    <text evidence="7">Required for formation of the rod structure of the flagellar apparatus. Together with FliI and FliH, may constitute the export apparatus of flagellin.</text>
</comment>
<evidence type="ECO:0000256" key="2">
    <source>
        <dbReference type="ARBA" id="ARBA00008835"/>
    </source>
</evidence>
<keyword evidence="6 7" id="KW-0472">Membrane</keyword>
<feature type="transmembrane region" description="Helical" evidence="7">
    <location>
        <begin position="31"/>
        <end position="50"/>
    </location>
</feature>
<dbReference type="NCBIfam" id="TIGR01398">
    <property type="entry name" value="FlhA"/>
    <property type="match status" value="1"/>
</dbReference>
<feature type="transmembrane region" description="Helical" evidence="7">
    <location>
        <begin position="102"/>
        <end position="122"/>
    </location>
</feature>
<evidence type="ECO:0000256" key="4">
    <source>
        <dbReference type="ARBA" id="ARBA00022692"/>
    </source>
</evidence>
<dbReference type="PROSITE" id="PS00994">
    <property type="entry name" value="FHIPEP"/>
    <property type="match status" value="1"/>
</dbReference>
<keyword evidence="5 7" id="KW-1133">Transmembrane helix</keyword>
<comment type="similarity">
    <text evidence="2 7">Belongs to the FHIPEP (flagella/HR/invasion proteins export pore) family.</text>
</comment>
<dbReference type="Gene3D" id="1.10.8.540">
    <property type="entry name" value="FHIPEP family, domain 3"/>
    <property type="match status" value="1"/>
</dbReference>
<dbReference type="PRINTS" id="PR00949">
    <property type="entry name" value="TYPE3IMAPROT"/>
</dbReference>
<evidence type="ECO:0000256" key="5">
    <source>
        <dbReference type="ARBA" id="ARBA00022989"/>
    </source>
</evidence>
<keyword evidence="7" id="KW-0653">Protein transport</keyword>
<dbReference type="InterPro" id="IPR025505">
    <property type="entry name" value="FHIPEP_CS"/>
</dbReference>
<gene>
    <name evidence="7 8" type="primary">flhA</name>
    <name evidence="8" type="ORF">H9826_07200</name>
</gene>
<dbReference type="Proteomes" id="UP000886824">
    <property type="component" value="Unassembled WGS sequence"/>
</dbReference>
<keyword evidence="7" id="KW-1005">Bacterial flagellum biogenesis</keyword>
<dbReference type="InterPro" id="IPR001712">
    <property type="entry name" value="T3SS_FHIPEP"/>
</dbReference>
<dbReference type="AlphaFoldDB" id="A0A9D1Z4D0"/>
<dbReference type="InterPro" id="IPR006301">
    <property type="entry name" value="FlhA"/>
</dbReference>
<reference evidence="8" key="1">
    <citation type="journal article" date="2021" name="PeerJ">
        <title>Extensive microbial diversity within the chicken gut microbiome revealed by metagenomics and culture.</title>
        <authorList>
            <person name="Gilroy R."/>
            <person name="Ravi A."/>
            <person name="Getino M."/>
            <person name="Pursley I."/>
            <person name="Horton D.L."/>
            <person name="Alikhan N.F."/>
            <person name="Baker D."/>
            <person name="Gharbi K."/>
            <person name="Hall N."/>
            <person name="Watson M."/>
            <person name="Adriaenssens E.M."/>
            <person name="Foster-Nyarko E."/>
            <person name="Jarju S."/>
            <person name="Secka A."/>
            <person name="Antonio M."/>
            <person name="Oren A."/>
            <person name="Chaudhuri R.R."/>
            <person name="La Ragione R."/>
            <person name="Hildebrand F."/>
            <person name="Pallen M.J."/>
        </authorList>
    </citation>
    <scope>NUCLEOTIDE SEQUENCE</scope>
    <source>
        <strain evidence="8">CHK33-7979</strain>
    </source>
</reference>
<organism evidence="8 9">
    <name type="scientific">Candidatus Intestinimonas merdavium</name>
    <dbReference type="NCBI Taxonomy" id="2838622"/>
    <lineage>
        <taxon>Bacteria</taxon>
        <taxon>Bacillati</taxon>
        <taxon>Bacillota</taxon>
        <taxon>Clostridia</taxon>
        <taxon>Eubacteriales</taxon>
        <taxon>Intestinimonas</taxon>
    </lineage>
</organism>
<keyword evidence="3 7" id="KW-1003">Cell membrane</keyword>
<protein>
    <recommendedName>
        <fullName evidence="7">Flagellar biosynthesis protein FlhA</fullName>
    </recommendedName>
</protein>